<dbReference type="AlphaFoldDB" id="A0A1G2LJ08"/>
<organism evidence="1 2">
    <name type="scientific">Candidatus Sungbacteria bacterium RIFCSPLOWO2_02_FULL_48_13b</name>
    <dbReference type="NCBI Taxonomy" id="1802283"/>
    <lineage>
        <taxon>Bacteria</taxon>
        <taxon>Candidatus Sungiibacteriota</taxon>
    </lineage>
</organism>
<reference evidence="1 2" key="1">
    <citation type="journal article" date="2016" name="Nat. Commun.">
        <title>Thousands of microbial genomes shed light on interconnected biogeochemical processes in an aquifer system.</title>
        <authorList>
            <person name="Anantharaman K."/>
            <person name="Brown C.T."/>
            <person name="Hug L.A."/>
            <person name="Sharon I."/>
            <person name="Castelle C.J."/>
            <person name="Probst A.J."/>
            <person name="Thomas B.C."/>
            <person name="Singh A."/>
            <person name="Wilkins M.J."/>
            <person name="Karaoz U."/>
            <person name="Brodie E.L."/>
            <person name="Williams K.H."/>
            <person name="Hubbard S.S."/>
            <person name="Banfield J.F."/>
        </authorList>
    </citation>
    <scope>NUCLEOTIDE SEQUENCE [LARGE SCALE GENOMIC DNA]</scope>
</reference>
<evidence type="ECO:0000313" key="2">
    <source>
        <dbReference type="Proteomes" id="UP000179052"/>
    </source>
</evidence>
<protein>
    <submittedName>
        <fullName evidence="1">Uncharacterized protein</fullName>
    </submittedName>
</protein>
<evidence type="ECO:0000313" key="1">
    <source>
        <dbReference type="EMBL" id="OHA11504.1"/>
    </source>
</evidence>
<accession>A0A1G2LJ08</accession>
<proteinExistence type="predicted"/>
<dbReference type="Proteomes" id="UP000179052">
    <property type="component" value="Unassembled WGS sequence"/>
</dbReference>
<sequence>MLCQEVVAPAGARAACPAGEARLLAVLKLLAFVDAAALPPVVSVPDAVPSVVVAVPYAVWLVALERSCRYTSAPSGRALPRRQRWPLPGA</sequence>
<comment type="caution">
    <text evidence="1">The sequence shown here is derived from an EMBL/GenBank/DDBJ whole genome shotgun (WGS) entry which is preliminary data.</text>
</comment>
<gene>
    <name evidence="1" type="ORF">A3H71_01195</name>
</gene>
<name>A0A1G2LJ08_9BACT</name>
<dbReference type="EMBL" id="MHQV01000008">
    <property type="protein sequence ID" value="OHA11504.1"/>
    <property type="molecule type" value="Genomic_DNA"/>
</dbReference>